<evidence type="ECO:0000313" key="1">
    <source>
        <dbReference type="EnsemblMetazoa" id="GAUT042026-PA"/>
    </source>
</evidence>
<dbReference type="AlphaFoldDB" id="A0A1A9VMS6"/>
<protein>
    <submittedName>
        <fullName evidence="1">Uncharacterized protein</fullName>
    </submittedName>
</protein>
<dbReference type="Proteomes" id="UP000078200">
    <property type="component" value="Unassembled WGS sequence"/>
</dbReference>
<proteinExistence type="predicted"/>
<sequence>MEHFLDSFQLKIIKISLRDFKATLAAAMIKTNERTKRRGRHVSVCEQPLKNSKCCISVNSKINLDGTGLYPKQKDLKSSPRCCDKDCDVKQGEDWQDMRMYMYTCSKMKAAVQQDMKGYQAHRRRDNV</sequence>
<keyword evidence="2" id="KW-1185">Reference proteome</keyword>
<accession>A0A1A9VMS6</accession>
<organism evidence="1 2">
    <name type="scientific">Glossina austeni</name>
    <name type="common">Savannah tsetse fly</name>
    <dbReference type="NCBI Taxonomy" id="7395"/>
    <lineage>
        <taxon>Eukaryota</taxon>
        <taxon>Metazoa</taxon>
        <taxon>Ecdysozoa</taxon>
        <taxon>Arthropoda</taxon>
        <taxon>Hexapoda</taxon>
        <taxon>Insecta</taxon>
        <taxon>Pterygota</taxon>
        <taxon>Neoptera</taxon>
        <taxon>Endopterygota</taxon>
        <taxon>Diptera</taxon>
        <taxon>Brachycera</taxon>
        <taxon>Muscomorpha</taxon>
        <taxon>Hippoboscoidea</taxon>
        <taxon>Glossinidae</taxon>
        <taxon>Glossina</taxon>
    </lineage>
</organism>
<evidence type="ECO:0000313" key="2">
    <source>
        <dbReference type="Proteomes" id="UP000078200"/>
    </source>
</evidence>
<dbReference type="EnsemblMetazoa" id="GAUT042026-RA">
    <property type="protein sequence ID" value="GAUT042026-PA"/>
    <property type="gene ID" value="GAUT042026"/>
</dbReference>
<dbReference type="VEuPathDB" id="VectorBase:GAUT042026"/>
<name>A0A1A9VMS6_GLOAU</name>
<reference evidence="1" key="1">
    <citation type="submission" date="2020-05" db="UniProtKB">
        <authorList>
            <consortium name="EnsemblMetazoa"/>
        </authorList>
    </citation>
    <scope>IDENTIFICATION</scope>
    <source>
        <strain evidence="1">TTRI</strain>
    </source>
</reference>